<evidence type="ECO:0000256" key="3">
    <source>
        <dbReference type="ARBA" id="ARBA00023242"/>
    </source>
</evidence>
<keyword evidence="6" id="KW-1185">Reference proteome</keyword>
<dbReference type="PANTHER" id="PTHR12465">
    <property type="entry name" value="UBIQUITIN SPECIFIC PROTEASE HOMOLOG 49"/>
    <property type="match status" value="1"/>
</dbReference>
<evidence type="ECO:0000313" key="6">
    <source>
        <dbReference type="Proteomes" id="UP000734854"/>
    </source>
</evidence>
<dbReference type="GO" id="GO:0016592">
    <property type="term" value="C:mediator complex"/>
    <property type="evidence" value="ECO:0007669"/>
    <property type="project" value="InterPro"/>
</dbReference>
<protein>
    <recommendedName>
        <fullName evidence="4">Mediator of RNA polymerase II transcription subunit 20</fullName>
    </recommendedName>
    <alternativeName>
        <fullName evidence="4">Mediator complex subunit 20</fullName>
    </alternativeName>
</protein>
<comment type="subcellular location">
    <subcellularLocation>
        <location evidence="1 4">Nucleus</location>
    </subcellularLocation>
</comment>
<dbReference type="GO" id="GO:0006357">
    <property type="term" value="P:regulation of transcription by RNA polymerase II"/>
    <property type="evidence" value="ECO:0007669"/>
    <property type="project" value="InterPro"/>
</dbReference>
<evidence type="ECO:0000313" key="5">
    <source>
        <dbReference type="EMBL" id="KAG6465990.1"/>
    </source>
</evidence>
<accession>A0A8J5C057</accession>
<dbReference type="GO" id="GO:0003713">
    <property type="term" value="F:transcription coactivator activity"/>
    <property type="evidence" value="ECO:0007669"/>
    <property type="project" value="TreeGrafter"/>
</dbReference>
<evidence type="ECO:0000256" key="2">
    <source>
        <dbReference type="ARBA" id="ARBA00010743"/>
    </source>
</evidence>
<gene>
    <name evidence="4" type="primary">MED20</name>
    <name evidence="5" type="ORF">ZIOFF_076215</name>
</gene>
<dbReference type="Proteomes" id="UP000734854">
    <property type="component" value="Unassembled WGS sequence"/>
</dbReference>
<dbReference type="Pfam" id="PF08612">
    <property type="entry name" value="Med20"/>
    <property type="match status" value="1"/>
</dbReference>
<evidence type="ECO:0000256" key="1">
    <source>
        <dbReference type="ARBA" id="ARBA00004123"/>
    </source>
</evidence>
<dbReference type="PANTHER" id="PTHR12465:SF0">
    <property type="entry name" value="MEDIATOR OF RNA POLYMERASE II TRANSCRIPTION SUBUNIT 20"/>
    <property type="match status" value="1"/>
</dbReference>
<proteinExistence type="inferred from homology"/>
<dbReference type="OrthoDB" id="1854899at2759"/>
<comment type="caution">
    <text evidence="5">The sequence shown here is derived from an EMBL/GenBank/DDBJ whole genome shotgun (WGS) entry which is preliminary data.</text>
</comment>
<reference evidence="5 6" key="1">
    <citation type="submission" date="2020-08" db="EMBL/GenBank/DDBJ databases">
        <title>Plant Genome Project.</title>
        <authorList>
            <person name="Zhang R.-G."/>
        </authorList>
    </citation>
    <scope>NUCLEOTIDE SEQUENCE [LARGE SCALE GENOMIC DNA]</scope>
    <source>
        <tissue evidence="5">Rhizome</tissue>
    </source>
</reference>
<comment type="subunit">
    <text evidence="4">Component of the Mediator complex.</text>
</comment>
<organism evidence="5 6">
    <name type="scientific">Zingiber officinale</name>
    <name type="common">Ginger</name>
    <name type="synonym">Amomum zingiber</name>
    <dbReference type="NCBI Taxonomy" id="94328"/>
    <lineage>
        <taxon>Eukaryota</taxon>
        <taxon>Viridiplantae</taxon>
        <taxon>Streptophyta</taxon>
        <taxon>Embryophyta</taxon>
        <taxon>Tracheophyta</taxon>
        <taxon>Spermatophyta</taxon>
        <taxon>Magnoliopsida</taxon>
        <taxon>Liliopsida</taxon>
        <taxon>Zingiberales</taxon>
        <taxon>Zingiberaceae</taxon>
        <taxon>Zingiber</taxon>
    </lineage>
</organism>
<comment type="function">
    <text evidence="4">Component of the Mediator complex, a coactivator involved in the regulated transcription of nearly all RNA polymerase II-dependent genes. Mediator functions as a bridge to convey information from gene-specific regulatory proteins to the basal RNA polymerase II transcription machinery. Mediator is recruited to promoters by direct interactions with regulatory proteins and serves as a scaffold for the assembly of a functional preinitiation complex with RNA polymerase II and the general transcription factors.</text>
</comment>
<dbReference type="InterPro" id="IPR013921">
    <property type="entry name" value="Mediator_Med20"/>
</dbReference>
<name>A0A8J5C057_ZINOF</name>
<evidence type="ECO:0000256" key="4">
    <source>
        <dbReference type="RuleBase" id="RU364152"/>
    </source>
</evidence>
<dbReference type="SMR" id="A0A8J5C057"/>
<sequence>MPVKWLMHWQPNQGSTLSSQVLAEVCQCVEGFGAAAKDRKWRTTLTFYRPMARDSAAAPVSDVPRDLLGIALHDRPSAYFFILRHHRIILQADANVQLLMDKLQSYKARVVLHFEGSQYQLGDFQLRVGKCGPSMSETLRGIMMEVEYLPLSSIEKSRPIMEAFFDIWHETITKASLPGHFVISDSNFTDYGLQDYYSPQHTSLQYATCIAQLMSAGRS</sequence>
<keyword evidence="3 4" id="KW-0539">Nucleus</keyword>
<keyword evidence="4" id="KW-0805">Transcription regulation</keyword>
<comment type="similarity">
    <text evidence="2 4">Belongs to the Mediator complex subunit 20 family.</text>
</comment>
<dbReference type="AlphaFoldDB" id="A0A8J5C057"/>
<dbReference type="EMBL" id="JACMSC010000215">
    <property type="protein sequence ID" value="KAG6465990.1"/>
    <property type="molecule type" value="Genomic_DNA"/>
</dbReference>
<keyword evidence="4" id="KW-0804">Transcription</keyword>
<keyword evidence="4" id="KW-0010">Activator</keyword>